<reference evidence="1 2" key="1">
    <citation type="submission" date="2019-06" db="EMBL/GenBank/DDBJ databases">
        <title>Draft genomes of female and male turbot (Scophthalmus maximus).</title>
        <authorList>
            <person name="Xu H."/>
            <person name="Xu X.-W."/>
            <person name="Shao C."/>
            <person name="Chen S."/>
        </authorList>
    </citation>
    <scope>NUCLEOTIDE SEQUENCE [LARGE SCALE GENOMIC DNA]</scope>
    <source>
        <strain evidence="1">Ysfricsl-2016a</strain>
        <tissue evidence="1">Blood</tissue>
    </source>
</reference>
<dbReference type="Proteomes" id="UP000438429">
    <property type="component" value="Unassembled WGS sequence"/>
</dbReference>
<gene>
    <name evidence="1" type="ORF">F2P81_006540</name>
</gene>
<protein>
    <submittedName>
        <fullName evidence="1">Uncharacterized protein</fullName>
    </submittedName>
</protein>
<name>A0A6A4TEB8_SCOMX</name>
<sequence length="154" mass="17168">MTGFDGSWHIVHTRMHRIAVDQERGEEIKRMDDVCFSSSVHRGNNASAFDSIGRGDTVRWDGSVSALLTPPWRPPPANQHSHQPLEETIRGNGTTGRAFGLYPTGWSSVTTMSPFRLMTKPGPVRVQIRLQKVRATFGHVKVDFSTCLSSCPDY</sequence>
<dbReference type="AlphaFoldDB" id="A0A6A4TEB8"/>
<organism evidence="1 2">
    <name type="scientific">Scophthalmus maximus</name>
    <name type="common">Turbot</name>
    <name type="synonym">Psetta maxima</name>
    <dbReference type="NCBI Taxonomy" id="52904"/>
    <lineage>
        <taxon>Eukaryota</taxon>
        <taxon>Metazoa</taxon>
        <taxon>Chordata</taxon>
        <taxon>Craniata</taxon>
        <taxon>Vertebrata</taxon>
        <taxon>Euteleostomi</taxon>
        <taxon>Actinopterygii</taxon>
        <taxon>Neopterygii</taxon>
        <taxon>Teleostei</taxon>
        <taxon>Neoteleostei</taxon>
        <taxon>Acanthomorphata</taxon>
        <taxon>Carangaria</taxon>
        <taxon>Pleuronectiformes</taxon>
        <taxon>Pleuronectoidei</taxon>
        <taxon>Scophthalmidae</taxon>
        <taxon>Scophthalmus</taxon>
    </lineage>
</organism>
<accession>A0A6A4TEB8</accession>
<evidence type="ECO:0000313" key="1">
    <source>
        <dbReference type="EMBL" id="KAF0040642.1"/>
    </source>
</evidence>
<proteinExistence type="predicted"/>
<dbReference type="EMBL" id="VEVO01000006">
    <property type="protein sequence ID" value="KAF0040642.1"/>
    <property type="molecule type" value="Genomic_DNA"/>
</dbReference>
<comment type="caution">
    <text evidence="1">The sequence shown here is derived from an EMBL/GenBank/DDBJ whole genome shotgun (WGS) entry which is preliminary data.</text>
</comment>
<evidence type="ECO:0000313" key="2">
    <source>
        <dbReference type="Proteomes" id="UP000438429"/>
    </source>
</evidence>